<dbReference type="EMBL" id="CM023490">
    <property type="protein sequence ID" value="KAH6943471.1"/>
    <property type="molecule type" value="Genomic_DNA"/>
</dbReference>
<proteinExistence type="predicted"/>
<gene>
    <name evidence="1" type="ORF">HPB50_021703</name>
</gene>
<sequence length="194" mass="21314">MVRDRGIVLRTAFGNPIPAYAPAVAALLTPAQYVSGAEVTLKRWRDVLRAKPFAVRAIGVDGACRCAASPKRALLKCAYPMRVNTSRGRRRREGRRGGAALALQMTCLAAGGRHGWRRPGVSVLRSCALSVCIHQLEDVSGIRCLDVRNIGSPRNDEVDGWLPMPTKGSRLSLKERLEVEDKSWSCDASRHRLQ</sequence>
<reference evidence="1" key="1">
    <citation type="submission" date="2020-05" db="EMBL/GenBank/DDBJ databases">
        <title>Large-scale comparative analyses of tick genomes elucidate their genetic diversity and vector capacities.</title>
        <authorList>
            <person name="Jia N."/>
            <person name="Wang J."/>
            <person name="Shi W."/>
            <person name="Du L."/>
            <person name="Sun Y."/>
            <person name="Zhan W."/>
            <person name="Jiang J."/>
            <person name="Wang Q."/>
            <person name="Zhang B."/>
            <person name="Ji P."/>
            <person name="Sakyi L.B."/>
            <person name="Cui X."/>
            <person name="Yuan T."/>
            <person name="Jiang B."/>
            <person name="Yang W."/>
            <person name="Lam T.T.-Y."/>
            <person name="Chang Q."/>
            <person name="Ding S."/>
            <person name="Wang X."/>
            <person name="Zhu J."/>
            <person name="Ruan X."/>
            <person name="Zhao L."/>
            <person name="Wei J."/>
            <person name="Que T."/>
            <person name="Du C."/>
            <person name="Cheng J."/>
            <person name="Dai P."/>
            <person name="Han X."/>
            <person name="Huang E."/>
            <person name="Gao Y."/>
            <person name="Liu J."/>
            <person name="Shao H."/>
            <person name="Ye R."/>
            <person name="Li L."/>
            <person name="Wei W."/>
            <person name="Wang X."/>
            <person name="Wang C."/>
            <person name="Yang T."/>
            <person name="Huo Q."/>
            <person name="Li W."/>
            <person name="Guo W."/>
            <person name="Chen H."/>
            <person name="Zhou L."/>
            <person name="Ni X."/>
            <person name="Tian J."/>
            <person name="Zhou Y."/>
            <person name="Sheng Y."/>
            <person name="Liu T."/>
            <person name="Pan Y."/>
            <person name="Xia L."/>
            <person name="Li J."/>
            <person name="Zhao F."/>
            <person name="Cao W."/>
        </authorList>
    </citation>
    <scope>NUCLEOTIDE SEQUENCE</scope>
    <source>
        <strain evidence="1">Hyas-2018</strain>
    </source>
</reference>
<dbReference type="Proteomes" id="UP000821845">
    <property type="component" value="Chromosome 10"/>
</dbReference>
<keyword evidence="2" id="KW-1185">Reference proteome</keyword>
<protein>
    <submittedName>
        <fullName evidence="1">Uncharacterized protein</fullName>
    </submittedName>
</protein>
<evidence type="ECO:0000313" key="1">
    <source>
        <dbReference type="EMBL" id="KAH6943471.1"/>
    </source>
</evidence>
<organism evidence="1 2">
    <name type="scientific">Hyalomma asiaticum</name>
    <name type="common">Tick</name>
    <dbReference type="NCBI Taxonomy" id="266040"/>
    <lineage>
        <taxon>Eukaryota</taxon>
        <taxon>Metazoa</taxon>
        <taxon>Ecdysozoa</taxon>
        <taxon>Arthropoda</taxon>
        <taxon>Chelicerata</taxon>
        <taxon>Arachnida</taxon>
        <taxon>Acari</taxon>
        <taxon>Parasitiformes</taxon>
        <taxon>Ixodida</taxon>
        <taxon>Ixodoidea</taxon>
        <taxon>Ixodidae</taxon>
        <taxon>Hyalomminae</taxon>
        <taxon>Hyalomma</taxon>
    </lineage>
</organism>
<name>A0ACB7T8I1_HYAAI</name>
<evidence type="ECO:0000313" key="2">
    <source>
        <dbReference type="Proteomes" id="UP000821845"/>
    </source>
</evidence>
<accession>A0ACB7T8I1</accession>
<comment type="caution">
    <text evidence="1">The sequence shown here is derived from an EMBL/GenBank/DDBJ whole genome shotgun (WGS) entry which is preliminary data.</text>
</comment>